<dbReference type="Proteomes" id="UP000028643">
    <property type="component" value="Unassembled WGS sequence"/>
</dbReference>
<accession>A0A085ULH4</accession>
<dbReference type="RefSeq" id="WP_020289588.1">
    <property type="nucleotide sequence ID" value="NZ_JPQT01000174.1"/>
</dbReference>
<name>A0A085ULH4_PSESX</name>
<dbReference type="AlphaFoldDB" id="A0A085ULH4"/>
<protein>
    <submittedName>
        <fullName evidence="1">Uncharacterized protein</fullName>
    </submittedName>
</protein>
<evidence type="ECO:0000313" key="1">
    <source>
        <dbReference type="EMBL" id="KFE44037.1"/>
    </source>
</evidence>
<dbReference type="PATRIC" id="fig|317.174.peg.6099"/>
<comment type="caution">
    <text evidence="1">The sequence shown here is derived from an EMBL/GenBank/DDBJ whole genome shotgun (WGS) entry which is preliminary data.</text>
</comment>
<organism evidence="1 2">
    <name type="scientific">Pseudomonas syringae</name>
    <dbReference type="NCBI Taxonomy" id="317"/>
    <lineage>
        <taxon>Bacteria</taxon>
        <taxon>Pseudomonadati</taxon>
        <taxon>Pseudomonadota</taxon>
        <taxon>Gammaproteobacteria</taxon>
        <taxon>Pseudomonadales</taxon>
        <taxon>Pseudomonadaceae</taxon>
        <taxon>Pseudomonas</taxon>
    </lineage>
</organism>
<dbReference type="EMBL" id="JPQT01000174">
    <property type="protein sequence ID" value="KFE44037.1"/>
    <property type="molecule type" value="Genomic_DNA"/>
</dbReference>
<reference evidence="1 2" key="1">
    <citation type="submission" date="2014-07" db="EMBL/GenBank/DDBJ databases">
        <title>Draft Genome Sequences of Environmental Pseudomonas syringae strains.</title>
        <authorList>
            <person name="Baltrus D.A."/>
            <person name="Berge O."/>
            <person name="Morris C."/>
        </authorList>
    </citation>
    <scope>NUCLEOTIDE SEQUENCE [LARGE SCALE GENOMIC DNA]</scope>
    <source>
        <strain evidence="1 2">CEB003</strain>
    </source>
</reference>
<proteinExistence type="predicted"/>
<sequence>MTELQHTETNPELYERLINRLGLALEIAKTSVRLRNELPQELELRGLSHAEFELIEAYLGKGKPAPVTVLTGELKGSFMASREPAGPVSTPQPSAKVIWLKDQKRAKASAKLSRYSSSNFFKR</sequence>
<evidence type="ECO:0000313" key="2">
    <source>
        <dbReference type="Proteomes" id="UP000028643"/>
    </source>
</evidence>
<gene>
    <name evidence="1" type="ORF">IV02_29890</name>
</gene>